<evidence type="ECO:0000256" key="3">
    <source>
        <dbReference type="ARBA" id="ARBA00012438"/>
    </source>
</evidence>
<evidence type="ECO:0000259" key="9">
    <source>
        <dbReference type="PROSITE" id="PS50109"/>
    </source>
</evidence>
<dbReference type="Gene3D" id="1.10.287.130">
    <property type="match status" value="1"/>
</dbReference>
<name>A0ABS4KHB4_9FIRM</name>
<keyword evidence="5" id="KW-0808">Transferase</keyword>
<keyword evidence="7" id="KW-0902">Two-component regulatory system</keyword>
<dbReference type="Proteomes" id="UP001314903">
    <property type="component" value="Unassembled WGS sequence"/>
</dbReference>
<dbReference type="InterPro" id="IPR004358">
    <property type="entry name" value="Sig_transdc_His_kin-like_C"/>
</dbReference>
<dbReference type="PROSITE" id="PS50109">
    <property type="entry name" value="HIS_KIN"/>
    <property type="match status" value="1"/>
</dbReference>
<feature type="domain" description="Histidine kinase" evidence="9">
    <location>
        <begin position="201"/>
        <end position="415"/>
    </location>
</feature>
<accession>A0ABS4KHB4</accession>
<organism evidence="10 11">
    <name type="scientific">Acetoanaerobium pronyense</name>
    <dbReference type="NCBI Taxonomy" id="1482736"/>
    <lineage>
        <taxon>Bacteria</taxon>
        <taxon>Bacillati</taxon>
        <taxon>Bacillota</taxon>
        <taxon>Clostridia</taxon>
        <taxon>Peptostreptococcales</taxon>
        <taxon>Filifactoraceae</taxon>
        <taxon>Acetoanaerobium</taxon>
    </lineage>
</organism>
<dbReference type="PRINTS" id="PR00344">
    <property type="entry name" value="BCTRLSENSOR"/>
</dbReference>
<comment type="subcellular location">
    <subcellularLocation>
        <location evidence="2">Membrane</location>
    </subcellularLocation>
</comment>
<dbReference type="Pfam" id="PF02518">
    <property type="entry name" value="HATPase_c"/>
    <property type="match status" value="1"/>
</dbReference>
<dbReference type="EC" id="2.7.13.3" evidence="3"/>
<dbReference type="Pfam" id="PF00512">
    <property type="entry name" value="HisKA"/>
    <property type="match status" value="1"/>
</dbReference>
<proteinExistence type="predicted"/>
<keyword evidence="8" id="KW-1133">Transmembrane helix</keyword>
<keyword evidence="8" id="KW-0812">Transmembrane</keyword>
<keyword evidence="8" id="KW-0472">Membrane</keyword>
<dbReference type="InterPro" id="IPR003594">
    <property type="entry name" value="HATPase_dom"/>
</dbReference>
<gene>
    <name evidence="10" type="ORF">J2Z35_000972</name>
</gene>
<dbReference type="SUPFAM" id="SSF47384">
    <property type="entry name" value="Homodimeric domain of signal transducing histidine kinase"/>
    <property type="match status" value="1"/>
</dbReference>
<reference evidence="10 11" key="1">
    <citation type="submission" date="2021-03" db="EMBL/GenBank/DDBJ databases">
        <title>Genomic Encyclopedia of Type Strains, Phase IV (KMG-IV): sequencing the most valuable type-strain genomes for metagenomic binning, comparative biology and taxonomic classification.</title>
        <authorList>
            <person name="Goeker M."/>
        </authorList>
    </citation>
    <scope>NUCLEOTIDE SEQUENCE [LARGE SCALE GENOMIC DNA]</scope>
    <source>
        <strain evidence="10 11">DSM 27512</strain>
    </source>
</reference>
<dbReference type="PANTHER" id="PTHR45453:SF1">
    <property type="entry name" value="PHOSPHATE REGULON SENSOR PROTEIN PHOR"/>
    <property type="match status" value="1"/>
</dbReference>
<keyword evidence="11" id="KW-1185">Reference proteome</keyword>
<dbReference type="PANTHER" id="PTHR45453">
    <property type="entry name" value="PHOSPHATE REGULON SENSOR PROTEIN PHOR"/>
    <property type="match status" value="1"/>
</dbReference>
<feature type="transmembrane region" description="Helical" evidence="8">
    <location>
        <begin position="12"/>
        <end position="32"/>
    </location>
</feature>
<evidence type="ECO:0000256" key="5">
    <source>
        <dbReference type="ARBA" id="ARBA00022679"/>
    </source>
</evidence>
<evidence type="ECO:0000256" key="2">
    <source>
        <dbReference type="ARBA" id="ARBA00004370"/>
    </source>
</evidence>
<dbReference type="SMART" id="SM00387">
    <property type="entry name" value="HATPase_c"/>
    <property type="match status" value="1"/>
</dbReference>
<evidence type="ECO:0000256" key="8">
    <source>
        <dbReference type="SAM" id="Phobius"/>
    </source>
</evidence>
<evidence type="ECO:0000256" key="7">
    <source>
        <dbReference type="ARBA" id="ARBA00023012"/>
    </source>
</evidence>
<evidence type="ECO:0000313" key="11">
    <source>
        <dbReference type="Proteomes" id="UP001314903"/>
    </source>
</evidence>
<dbReference type="InterPro" id="IPR036890">
    <property type="entry name" value="HATPase_C_sf"/>
</dbReference>
<dbReference type="CDD" id="cd00082">
    <property type="entry name" value="HisKA"/>
    <property type="match status" value="1"/>
</dbReference>
<dbReference type="InterPro" id="IPR036097">
    <property type="entry name" value="HisK_dim/P_sf"/>
</dbReference>
<comment type="catalytic activity">
    <reaction evidence="1">
        <text>ATP + protein L-histidine = ADP + protein N-phospho-L-histidine.</text>
        <dbReference type="EC" id="2.7.13.3"/>
    </reaction>
</comment>
<dbReference type="GO" id="GO:0016301">
    <property type="term" value="F:kinase activity"/>
    <property type="evidence" value="ECO:0007669"/>
    <property type="project" value="UniProtKB-KW"/>
</dbReference>
<dbReference type="InterPro" id="IPR003661">
    <property type="entry name" value="HisK_dim/P_dom"/>
</dbReference>
<keyword evidence="4" id="KW-0597">Phosphoprotein</keyword>
<sequence length="417" mass="48073">MFNKLRNHFLFLNLVLISVVMISSFSIIYIITYKNVQRDIDMDIKRISDFNRSLDRPVPSEREPSAPRDTLRVPPEPSLSFSLILSTSYSIVETSSFFPLEDYFYEEASKRALEQEKNKGRIKLEDKYWTYLIKPHFEEGFRIVFLDITTQVIFLRNLVYTFLAVSIATLFIIFLISRFFANKAIEPIKEAFEKQRQFLADASHELKTPLTVMSANLDVLSQEMDLQESKWIRYIKDEIARMAGLVNDLLYLAQMDYEEDKVEFSIFDFSELAESTALSMEGIVYEKNMYINYSIKESAFILGNNDKLKQVIIILLENAIKYSFSQTTIELSLEKTNSSAILTVSNFGDGISSEDIPKIFDRFYKADFSRERKGTGYGLGLSIAQAIVKMHNGKISVYSVPSEKTTFKVELPLAKKS</sequence>
<keyword evidence="6 10" id="KW-0418">Kinase</keyword>
<dbReference type="InterPro" id="IPR050351">
    <property type="entry name" value="BphY/WalK/GraS-like"/>
</dbReference>
<dbReference type="EMBL" id="JAGGLI010000008">
    <property type="protein sequence ID" value="MBP2027178.1"/>
    <property type="molecule type" value="Genomic_DNA"/>
</dbReference>
<dbReference type="SUPFAM" id="SSF55874">
    <property type="entry name" value="ATPase domain of HSP90 chaperone/DNA topoisomerase II/histidine kinase"/>
    <property type="match status" value="1"/>
</dbReference>
<comment type="caution">
    <text evidence="10">The sequence shown here is derived from an EMBL/GenBank/DDBJ whole genome shotgun (WGS) entry which is preliminary data.</text>
</comment>
<dbReference type="SMART" id="SM00388">
    <property type="entry name" value="HisKA"/>
    <property type="match status" value="1"/>
</dbReference>
<protein>
    <recommendedName>
        <fullName evidence="3">histidine kinase</fullName>
        <ecNumber evidence="3">2.7.13.3</ecNumber>
    </recommendedName>
</protein>
<evidence type="ECO:0000256" key="1">
    <source>
        <dbReference type="ARBA" id="ARBA00000085"/>
    </source>
</evidence>
<dbReference type="Gene3D" id="3.30.565.10">
    <property type="entry name" value="Histidine kinase-like ATPase, C-terminal domain"/>
    <property type="match status" value="1"/>
</dbReference>
<evidence type="ECO:0000256" key="6">
    <source>
        <dbReference type="ARBA" id="ARBA00022777"/>
    </source>
</evidence>
<dbReference type="RefSeq" id="WP_209659986.1">
    <property type="nucleotide sequence ID" value="NZ_JAGGLI010000008.1"/>
</dbReference>
<feature type="transmembrane region" description="Helical" evidence="8">
    <location>
        <begin position="158"/>
        <end position="180"/>
    </location>
</feature>
<evidence type="ECO:0000256" key="4">
    <source>
        <dbReference type="ARBA" id="ARBA00022553"/>
    </source>
</evidence>
<evidence type="ECO:0000313" key="10">
    <source>
        <dbReference type="EMBL" id="MBP2027178.1"/>
    </source>
</evidence>
<dbReference type="InterPro" id="IPR005467">
    <property type="entry name" value="His_kinase_dom"/>
</dbReference>